<reference evidence="2 3" key="1">
    <citation type="submission" date="2018-02" db="EMBL/GenBank/DDBJ databases">
        <title>FDA/CDC Antimicrobial Resistant Isolate Bank Genome Sequencing.</title>
        <authorList>
            <person name="Benahmed F.H."/>
            <person name="Lutgring J.D."/>
            <person name="Yoo B."/>
            <person name="Machado M."/>
            <person name="Brown A."/>
            <person name="McAllister G."/>
            <person name="Perry A."/>
            <person name="Halpin A.L."/>
            <person name="Vavikolanu K."/>
            <person name="Ott S."/>
            <person name="Zhao X."/>
            <person name="Tallon L.J."/>
            <person name="Sadzewicz L."/>
            <person name="Aluvathingal J."/>
            <person name="Nadendla S."/>
            <person name="Voskania-kordi A."/>
            <person name="Simonyan V."/>
            <person name="Patel J."/>
            <person name="Shawar R.M."/>
        </authorList>
    </citation>
    <scope>NUCLEOTIDE SEQUENCE [LARGE SCALE GENOMIC DNA]</scope>
    <source>
        <strain evidence="2 3">AR_0356</strain>
    </source>
</reference>
<gene>
    <name evidence="2" type="ORF">CSB93_2459</name>
</gene>
<evidence type="ECO:0000313" key="2">
    <source>
        <dbReference type="EMBL" id="AVK05505.1"/>
    </source>
</evidence>
<evidence type="ECO:0000313" key="3">
    <source>
        <dbReference type="Proteomes" id="UP000238390"/>
    </source>
</evidence>
<name>A0A2R3IUB5_9PSED</name>
<sequence length="65" mass="7109">MQCHWKNSETRLSSLGGPASGAGRRDSFRTLTKTARKGRSQRGCAWPQARHARPGTRSRAISGLT</sequence>
<dbReference type="EMBL" id="CP027169">
    <property type="protein sequence ID" value="AVK05505.1"/>
    <property type="molecule type" value="Genomic_DNA"/>
</dbReference>
<dbReference type="AlphaFoldDB" id="A0A2R3IUB5"/>
<feature type="region of interest" description="Disordered" evidence="1">
    <location>
        <begin position="1"/>
        <end position="65"/>
    </location>
</feature>
<evidence type="ECO:0000256" key="1">
    <source>
        <dbReference type="SAM" id="MobiDB-lite"/>
    </source>
</evidence>
<proteinExistence type="predicted"/>
<dbReference type="Proteomes" id="UP000238390">
    <property type="component" value="Chromosome"/>
</dbReference>
<protein>
    <submittedName>
        <fullName evidence="2">Uncharacterized protein</fullName>
    </submittedName>
</protein>
<keyword evidence="3" id="KW-1185">Reference proteome</keyword>
<organism evidence="2 3">
    <name type="scientific">Pseudomonas paraeruginosa</name>
    <dbReference type="NCBI Taxonomy" id="2994495"/>
    <lineage>
        <taxon>Bacteria</taxon>
        <taxon>Pseudomonadati</taxon>
        <taxon>Pseudomonadota</taxon>
        <taxon>Gammaproteobacteria</taxon>
        <taxon>Pseudomonadales</taxon>
        <taxon>Pseudomonadaceae</taxon>
        <taxon>Pseudomonas</taxon>
    </lineage>
</organism>
<accession>A0A2R3IUB5</accession>